<dbReference type="AlphaFoldDB" id="A0A1W6L6C3"/>
<dbReference type="InterPro" id="IPR007560">
    <property type="entry name" value="Restrct_endonuc_IV_Mrr"/>
</dbReference>
<evidence type="ECO:0000259" key="2">
    <source>
        <dbReference type="Pfam" id="PF04471"/>
    </source>
</evidence>
<feature type="transmembrane region" description="Helical" evidence="1">
    <location>
        <begin position="15"/>
        <end position="33"/>
    </location>
</feature>
<name>A0A1W6L6C3_9BURK</name>
<dbReference type="STRING" id="946333.A4W93_07050"/>
<keyword evidence="3" id="KW-0255">Endonuclease</keyword>
<reference evidence="3 4" key="1">
    <citation type="submission" date="2016-04" db="EMBL/GenBank/DDBJ databases">
        <title>Complete genome sequence of natural rubber-degrading, novel Gram-negative bacterium, Rhizobacter gummiphilus strain NS21.</title>
        <authorList>
            <person name="Tabata M."/>
            <person name="Kasai D."/>
            <person name="Fukuda M."/>
        </authorList>
    </citation>
    <scope>NUCLEOTIDE SEQUENCE [LARGE SCALE GENOMIC DNA]</scope>
    <source>
        <strain evidence="3 4">NS21</strain>
    </source>
</reference>
<keyword evidence="1" id="KW-1133">Transmembrane helix</keyword>
<keyword evidence="3" id="KW-0378">Hydrolase</keyword>
<feature type="domain" description="Restriction endonuclease type IV Mrr" evidence="2">
    <location>
        <begin position="76"/>
        <end position="180"/>
    </location>
</feature>
<dbReference type="GO" id="GO:0003677">
    <property type="term" value="F:DNA binding"/>
    <property type="evidence" value="ECO:0007669"/>
    <property type="project" value="InterPro"/>
</dbReference>
<keyword evidence="1" id="KW-0812">Transmembrane</keyword>
<gene>
    <name evidence="3" type="ORF">A4W93_07050</name>
</gene>
<keyword evidence="3" id="KW-0540">Nuclease</keyword>
<evidence type="ECO:0000256" key="1">
    <source>
        <dbReference type="SAM" id="Phobius"/>
    </source>
</evidence>
<dbReference type="KEGG" id="rgu:A4W93_07050"/>
<dbReference type="GO" id="GO:0004519">
    <property type="term" value="F:endonuclease activity"/>
    <property type="evidence" value="ECO:0007669"/>
    <property type="project" value="UniProtKB-KW"/>
</dbReference>
<dbReference type="GO" id="GO:0009307">
    <property type="term" value="P:DNA restriction-modification system"/>
    <property type="evidence" value="ECO:0007669"/>
    <property type="project" value="InterPro"/>
</dbReference>
<evidence type="ECO:0000313" key="4">
    <source>
        <dbReference type="Proteomes" id="UP000193427"/>
    </source>
</evidence>
<proteinExistence type="predicted"/>
<dbReference type="EMBL" id="CP015118">
    <property type="protein sequence ID" value="ARN19688.1"/>
    <property type="molecule type" value="Genomic_DNA"/>
</dbReference>
<organism evidence="3 4">
    <name type="scientific">Piscinibacter gummiphilus</name>
    <dbReference type="NCBI Taxonomy" id="946333"/>
    <lineage>
        <taxon>Bacteria</taxon>
        <taxon>Pseudomonadati</taxon>
        <taxon>Pseudomonadota</taxon>
        <taxon>Betaproteobacteria</taxon>
        <taxon>Burkholderiales</taxon>
        <taxon>Sphaerotilaceae</taxon>
        <taxon>Piscinibacter</taxon>
    </lineage>
</organism>
<keyword evidence="4" id="KW-1185">Reference proteome</keyword>
<sequence>MAKNSLFAILLRSPWWISLVVAGAFMAVGLGLLPDPFRIPVALTSLPFLVIAVIALRRQWDRPGAARIEQTRQAVSAMAWPAFSALLEQSFVRDGYAVQRRQADAYDFELERRGRRMLVSARRWKSARTGLEALKALHTARDQNEVEDALYIGLGVLSDNAVPYATEQRVSVWQAPELAYALRGLPLTKS</sequence>
<dbReference type="RefSeq" id="WP_085749950.1">
    <property type="nucleotide sequence ID" value="NZ_CP015118.1"/>
</dbReference>
<dbReference type="Proteomes" id="UP000193427">
    <property type="component" value="Chromosome"/>
</dbReference>
<dbReference type="OrthoDB" id="8776507at2"/>
<evidence type="ECO:0000313" key="3">
    <source>
        <dbReference type="EMBL" id="ARN19688.1"/>
    </source>
</evidence>
<protein>
    <submittedName>
        <fullName evidence="3">Restriction endonuclease</fullName>
    </submittedName>
</protein>
<accession>A0A1W6L6C3</accession>
<dbReference type="Pfam" id="PF04471">
    <property type="entry name" value="Mrr_cat"/>
    <property type="match status" value="1"/>
</dbReference>
<keyword evidence="1" id="KW-0472">Membrane</keyword>
<feature type="transmembrane region" description="Helical" evidence="1">
    <location>
        <begin position="39"/>
        <end position="57"/>
    </location>
</feature>